<evidence type="ECO:0000313" key="2">
    <source>
        <dbReference type="EMBL" id="MDV7214438.1"/>
    </source>
</evidence>
<keyword evidence="2" id="KW-0378">Hydrolase</keyword>
<accession>A0ABU4F1I9</accession>
<gene>
    <name evidence="2" type="ORF">R5A26_00585</name>
</gene>
<dbReference type="PRINTS" id="PR00111">
    <property type="entry name" value="ABHYDROLASE"/>
</dbReference>
<reference evidence="2 3" key="1">
    <citation type="submission" date="2023-10" db="EMBL/GenBank/DDBJ databases">
        <title>Characterization of rhizosphere-enriched actinobacteria from wheat plants lab-grown on chernevaya soil.</title>
        <authorList>
            <person name="Tikhonova E.N."/>
            <person name="Konopkin A."/>
            <person name="Kravchenko I.K."/>
        </authorList>
    </citation>
    <scope>NUCLEOTIDE SEQUENCE [LARGE SCALE GENOMIC DNA]</scope>
    <source>
        <strain evidence="2 3">RR29</strain>
    </source>
</reference>
<dbReference type="InterPro" id="IPR029058">
    <property type="entry name" value="AB_hydrolase_fold"/>
</dbReference>
<dbReference type="GO" id="GO:0016787">
    <property type="term" value="F:hydrolase activity"/>
    <property type="evidence" value="ECO:0007669"/>
    <property type="project" value="UniProtKB-KW"/>
</dbReference>
<evidence type="ECO:0000313" key="3">
    <source>
        <dbReference type="Proteomes" id="UP001187346"/>
    </source>
</evidence>
<feature type="domain" description="AB hydrolase-1" evidence="1">
    <location>
        <begin position="26"/>
        <end position="137"/>
    </location>
</feature>
<dbReference type="EMBL" id="JAWMAJ010000001">
    <property type="protein sequence ID" value="MDV7214438.1"/>
    <property type="molecule type" value="Genomic_DNA"/>
</dbReference>
<dbReference type="SUPFAM" id="SSF53474">
    <property type="entry name" value="alpha/beta-Hydrolases"/>
    <property type="match status" value="1"/>
</dbReference>
<protein>
    <submittedName>
        <fullName evidence="2">Alpha/beta hydrolase</fullName>
    </submittedName>
</protein>
<sequence length="241" mass="26045">MDTEIRTVKANGITLAYRVWGPEEAPPVLLLHCRGADGTDWTPIAERLATGPVPHRVYAPDLRGHGASDWPGTEPGATADAYAYEAMRDDIRALLAALGIERADVVGHSLGGMVAYLLAQEAPEVVRRLVLEDVPAPIPFDPPRSPTERPAGEPPFDWAMIEASDAQADDPNPMWWDHMGRITMPTLVIAGGPTSGVPQEWVTVLAERIPGAHVVTVDAGHLVHEARPEEFLAVLEPFLKG</sequence>
<comment type="caution">
    <text evidence="2">The sequence shown here is derived from an EMBL/GenBank/DDBJ whole genome shotgun (WGS) entry which is preliminary data.</text>
</comment>
<dbReference type="Gene3D" id="3.40.50.1820">
    <property type="entry name" value="alpha/beta hydrolase"/>
    <property type="match status" value="1"/>
</dbReference>
<dbReference type="Pfam" id="PF00561">
    <property type="entry name" value="Abhydrolase_1"/>
    <property type="match status" value="1"/>
</dbReference>
<dbReference type="PANTHER" id="PTHR43798">
    <property type="entry name" value="MONOACYLGLYCEROL LIPASE"/>
    <property type="match status" value="1"/>
</dbReference>
<dbReference type="Proteomes" id="UP001187346">
    <property type="component" value="Unassembled WGS sequence"/>
</dbReference>
<proteinExistence type="predicted"/>
<evidence type="ECO:0000259" key="1">
    <source>
        <dbReference type="Pfam" id="PF00561"/>
    </source>
</evidence>
<dbReference type="PANTHER" id="PTHR43798:SF33">
    <property type="entry name" value="HYDROLASE, PUTATIVE (AFU_ORTHOLOGUE AFUA_2G14860)-RELATED"/>
    <property type="match status" value="1"/>
</dbReference>
<name>A0ABU4F1I9_9ACTN</name>
<dbReference type="InterPro" id="IPR050266">
    <property type="entry name" value="AB_hydrolase_sf"/>
</dbReference>
<organism evidence="2 3">
    <name type="scientific">Streptomyces prunicolor</name>
    <dbReference type="NCBI Taxonomy" id="67348"/>
    <lineage>
        <taxon>Bacteria</taxon>
        <taxon>Bacillati</taxon>
        <taxon>Actinomycetota</taxon>
        <taxon>Actinomycetes</taxon>
        <taxon>Kitasatosporales</taxon>
        <taxon>Streptomycetaceae</taxon>
        <taxon>Streptomyces</taxon>
    </lineage>
</organism>
<keyword evidence="3" id="KW-1185">Reference proteome</keyword>
<dbReference type="RefSeq" id="WP_317769606.1">
    <property type="nucleotide sequence ID" value="NZ_JAWMAJ010000001.1"/>
</dbReference>
<dbReference type="InterPro" id="IPR000073">
    <property type="entry name" value="AB_hydrolase_1"/>
</dbReference>